<accession>A0A3G6JBU0</accession>
<feature type="transmembrane region" description="Helical" evidence="1">
    <location>
        <begin position="35"/>
        <end position="68"/>
    </location>
</feature>
<sequence length="87" mass="9936">MQDIIIYLTTIILSALFDLYLVNLLGGVKIERRQVLVVSSVLVLATIIALYDVWATFLANLFEALFFYKYFSKSNKLLLLNSLLLAF</sequence>
<dbReference type="AlphaFoldDB" id="A0A3G6JBU0"/>
<gene>
    <name evidence="2" type="ORF">DQL93_00970</name>
</gene>
<proteinExistence type="predicted"/>
<evidence type="ECO:0000256" key="1">
    <source>
        <dbReference type="SAM" id="Phobius"/>
    </source>
</evidence>
<evidence type="ECO:0000313" key="2">
    <source>
        <dbReference type="EMBL" id="AZA15372.1"/>
    </source>
</evidence>
<organism evidence="2">
    <name type="scientific">Lactobacillus delbrueckii subsp. lactis</name>
    <dbReference type="NCBI Taxonomy" id="29397"/>
    <lineage>
        <taxon>Bacteria</taxon>
        <taxon>Bacillati</taxon>
        <taxon>Bacillota</taxon>
        <taxon>Bacilli</taxon>
        <taxon>Lactobacillales</taxon>
        <taxon>Lactobacillaceae</taxon>
        <taxon>Lactobacillus</taxon>
    </lineage>
</organism>
<feature type="transmembrane region" description="Helical" evidence="1">
    <location>
        <begin position="6"/>
        <end position="28"/>
    </location>
</feature>
<keyword evidence="1" id="KW-0812">Transmembrane</keyword>
<keyword evidence="1" id="KW-1133">Transmembrane helix</keyword>
<reference evidence="2" key="1">
    <citation type="submission" date="2018-07" db="EMBL/GenBank/DDBJ databases">
        <authorList>
            <person name="Somerville V."/>
        </authorList>
    </citation>
    <scope>NUCLEOTIDE SEQUENCE</scope>
    <source>
        <strain evidence="2">NWC_2_2</strain>
    </source>
</reference>
<dbReference type="EMBL" id="CP031023">
    <property type="protein sequence ID" value="AZA15372.1"/>
    <property type="molecule type" value="Genomic_DNA"/>
</dbReference>
<protein>
    <submittedName>
        <fullName evidence="2">Uncharacterized protein</fullName>
    </submittedName>
</protein>
<name>A0A3G6JBU0_LACDL</name>
<keyword evidence="1" id="KW-0472">Membrane</keyword>